<protein>
    <submittedName>
        <fullName evidence="2">Uncharacterized protein</fullName>
    </submittedName>
</protein>
<accession>A0A1G6ZP53</accession>
<evidence type="ECO:0000313" key="3">
    <source>
        <dbReference type="Proteomes" id="UP000243205"/>
    </source>
</evidence>
<dbReference type="AlphaFoldDB" id="A0A1G6ZP53"/>
<name>A0A1G6ZP53_9BACT</name>
<keyword evidence="1" id="KW-0472">Membrane</keyword>
<dbReference type="Proteomes" id="UP000243205">
    <property type="component" value="Unassembled WGS sequence"/>
</dbReference>
<dbReference type="STRING" id="57664.SAMN05661003_10368"/>
<dbReference type="RefSeq" id="WP_092076605.1">
    <property type="nucleotide sequence ID" value="NZ_FNAQ01000003.1"/>
</dbReference>
<evidence type="ECO:0000313" key="2">
    <source>
        <dbReference type="EMBL" id="SDE04458.1"/>
    </source>
</evidence>
<gene>
    <name evidence="2" type="ORF">SAMN05661003_10368</name>
</gene>
<organism evidence="2 3">
    <name type="scientific">Desulfuromonas thiophila</name>
    <dbReference type="NCBI Taxonomy" id="57664"/>
    <lineage>
        <taxon>Bacteria</taxon>
        <taxon>Pseudomonadati</taxon>
        <taxon>Thermodesulfobacteriota</taxon>
        <taxon>Desulfuromonadia</taxon>
        <taxon>Desulfuromonadales</taxon>
        <taxon>Desulfuromonadaceae</taxon>
        <taxon>Desulfuromonas</taxon>
    </lineage>
</organism>
<keyword evidence="1" id="KW-1133">Transmembrane helix</keyword>
<reference evidence="3" key="1">
    <citation type="submission" date="2016-10" db="EMBL/GenBank/DDBJ databases">
        <authorList>
            <person name="Varghese N."/>
            <person name="Submissions S."/>
        </authorList>
    </citation>
    <scope>NUCLEOTIDE SEQUENCE [LARGE SCALE GENOMIC DNA]</scope>
    <source>
        <strain evidence="3">DSM 8987</strain>
    </source>
</reference>
<proteinExistence type="predicted"/>
<evidence type="ECO:0000256" key="1">
    <source>
        <dbReference type="SAM" id="Phobius"/>
    </source>
</evidence>
<sequence length="65" mass="7592">MKLSKEAWIGTAIVLALLVAAFIWTLFPKKTQQKYHPPYKYYSGDKPEFVPSKNKTNKFFPAERQ</sequence>
<dbReference type="EMBL" id="FNAQ01000003">
    <property type="protein sequence ID" value="SDE04458.1"/>
    <property type="molecule type" value="Genomic_DNA"/>
</dbReference>
<keyword evidence="1" id="KW-0812">Transmembrane</keyword>
<feature type="transmembrane region" description="Helical" evidence="1">
    <location>
        <begin position="7"/>
        <end position="27"/>
    </location>
</feature>
<keyword evidence="3" id="KW-1185">Reference proteome</keyword>